<keyword evidence="1" id="KW-0472">Membrane</keyword>
<feature type="transmembrane region" description="Helical" evidence="1">
    <location>
        <begin position="140"/>
        <end position="163"/>
    </location>
</feature>
<feature type="transmembrane region" description="Helical" evidence="1">
    <location>
        <begin position="52"/>
        <end position="73"/>
    </location>
</feature>
<dbReference type="EMBL" id="AFBI03000010">
    <property type="protein sequence ID" value="EJW05111.1"/>
    <property type="molecule type" value="Genomic_DNA"/>
</dbReference>
<reference evidence="3" key="2">
    <citation type="submission" date="2015-07" db="EMBL/GenBank/DDBJ databases">
        <title>Contrasting host-pathogen interactions and genome evolution in two generalist and specialist microsporidian pathogens of mosquitoes.</title>
        <authorList>
            <consortium name="The Broad Institute Genomics Platform"/>
            <consortium name="The Broad Institute Genome Sequencing Center for Infectious Disease"/>
            <person name="Cuomo C.A."/>
            <person name="Sanscrainte N.D."/>
            <person name="Goldberg J.M."/>
            <person name="Heiman D."/>
            <person name="Young S."/>
            <person name="Zeng Q."/>
            <person name="Becnel J.J."/>
            <person name="Birren B.W."/>
        </authorList>
    </citation>
    <scope>NUCLEOTIDE SEQUENCE [LARGE SCALE GENOMIC DNA]</scope>
    <source>
        <strain evidence="3">USNM 41457</strain>
    </source>
</reference>
<proteinExistence type="predicted"/>
<dbReference type="AlphaFoldDB" id="J9DBL4"/>
<accession>J9DBL4</accession>
<dbReference type="HOGENOM" id="CLU_1503412_0_0_1"/>
<keyword evidence="1" id="KW-1133">Transmembrane helix</keyword>
<feature type="transmembrane region" description="Helical" evidence="1">
    <location>
        <begin position="12"/>
        <end position="32"/>
    </location>
</feature>
<dbReference type="InParanoid" id="J9DBL4"/>
<dbReference type="OMA" id="LCFHIMA"/>
<evidence type="ECO:0000313" key="3">
    <source>
        <dbReference type="Proteomes" id="UP000003163"/>
    </source>
</evidence>
<keyword evidence="1" id="KW-0812">Transmembrane</keyword>
<name>J9DBL4_EDHAE</name>
<feature type="transmembrane region" description="Helical" evidence="1">
    <location>
        <begin position="85"/>
        <end position="106"/>
    </location>
</feature>
<organism evidence="2 3">
    <name type="scientific">Edhazardia aedis (strain USNM 41457)</name>
    <name type="common">Microsporidian parasite</name>
    <dbReference type="NCBI Taxonomy" id="1003232"/>
    <lineage>
        <taxon>Eukaryota</taxon>
        <taxon>Fungi</taxon>
        <taxon>Fungi incertae sedis</taxon>
        <taxon>Microsporidia</taxon>
        <taxon>Edhazardia</taxon>
    </lineage>
</organism>
<evidence type="ECO:0000256" key="1">
    <source>
        <dbReference type="SAM" id="Phobius"/>
    </source>
</evidence>
<reference evidence="2 3" key="1">
    <citation type="submission" date="2011-08" db="EMBL/GenBank/DDBJ databases">
        <authorList>
            <person name="Liu Z.J."/>
            <person name="Shi F.L."/>
            <person name="Lu J.Q."/>
            <person name="Li M."/>
            <person name="Wang Z.L."/>
        </authorList>
    </citation>
    <scope>NUCLEOTIDE SEQUENCE [LARGE SCALE GENOMIC DNA]</scope>
    <source>
        <strain evidence="2 3">USNM 41457</strain>
    </source>
</reference>
<dbReference type="Proteomes" id="UP000003163">
    <property type="component" value="Unassembled WGS sequence"/>
</dbReference>
<keyword evidence="3" id="KW-1185">Reference proteome</keyword>
<protein>
    <submittedName>
        <fullName evidence="2">Uncharacterized protein</fullName>
    </submittedName>
</protein>
<evidence type="ECO:0000313" key="2">
    <source>
        <dbReference type="EMBL" id="EJW05111.1"/>
    </source>
</evidence>
<gene>
    <name evidence="2" type="ORF">EDEG_00796</name>
</gene>
<dbReference type="VEuPathDB" id="MicrosporidiaDB:EDEG_00796"/>
<comment type="caution">
    <text evidence="2">The sequence shown here is derived from an EMBL/GenBank/DDBJ whole genome shotgun (WGS) entry which is preliminary data.</text>
</comment>
<sequence>MNFVKCAQVPVLLTISAIIAIFLNESKLNIILLNNPKLRSILRSYDLKTFMFFTLSFVFIIMGFLIDCAIFCVKNKRRKLFLKKARMQMNGMRFLIFMSVLCAYIMKVEESVLFKFVLSMSLQFAFYFLAMACDSPTITFICLGSLYCLVLMLFSFSFVASFASTYQALFGRFLHVIRQ</sequence>